<sequence>MNDQLSGPMLAPKNGKAKRLMVLLHGYGSDGNDLIGLARYWQSALPEMLFVAPNAPEKCPMNPNGYQWFDLDLNREISRLNGSKKARPVLEKFLDQLWEQTGFDASNTFLVGFSQGAMMALDVGLRLKQQPLGIISFSGGLIGEDEWESDIKIKPPVCLVHGEADDVVPVSLSINSKTRLEKIDIKTAMQIEPGLGHTISVEGLGFALAFMRELLLEPQVDGP</sequence>
<name>A0A3B0TZM4_9ZZZZ</name>
<dbReference type="InterPro" id="IPR029058">
    <property type="entry name" value="AB_hydrolase_fold"/>
</dbReference>
<accession>A0A3B0TZM4</accession>
<dbReference type="PANTHER" id="PTHR10655">
    <property type="entry name" value="LYSOPHOSPHOLIPASE-RELATED"/>
    <property type="match status" value="1"/>
</dbReference>
<evidence type="ECO:0000259" key="3">
    <source>
        <dbReference type="Pfam" id="PF02230"/>
    </source>
</evidence>
<dbReference type="InterPro" id="IPR050565">
    <property type="entry name" value="LYPA1-2/EST-like"/>
</dbReference>
<gene>
    <name evidence="4" type="ORF">MNBD_ALPHA11-2312</name>
</gene>
<dbReference type="Gene3D" id="3.40.50.1820">
    <property type="entry name" value="alpha/beta hydrolase"/>
    <property type="match status" value="1"/>
</dbReference>
<dbReference type="AlphaFoldDB" id="A0A3B0TZM4"/>
<proteinExistence type="inferred from homology"/>
<dbReference type="EMBL" id="UOEQ01000239">
    <property type="protein sequence ID" value="VAW19822.1"/>
    <property type="molecule type" value="Genomic_DNA"/>
</dbReference>
<organism evidence="4">
    <name type="scientific">hydrothermal vent metagenome</name>
    <dbReference type="NCBI Taxonomy" id="652676"/>
    <lineage>
        <taxon>unclassified sequences</taxon>
        <taxon>metagenomes</taxon>
        <taxon>ecological metagenomes</taxon>
    </lineage>
</organism>
<comment type="similarity">
    <text evidence="1">Belongs to the AB hydrolase superfamily. AB hydrolase 2 family.</text>
</comment>
<dbReference type="PANTHER" id="PTHR10655:SF17">
    <property type="entry name" value="LYSOPHOSPHOLIPASE-LIKE PROTEIN 1"/>
    <property type="match status" value="1"/>
</dbReference>
<dbReference type="GO" id="GO:0016787">
    <property type="term" value="F:hydrolase activity"/>
    <property type="evidence" value="ECO:0007669"/>
    <property type="project" value="UniProtKB-KW"/>
</dbReference>
<evidence type="ECO:0000313" key="4">
    <source>
        <dbReference type="EMBL" id="VAW19822.1"/>
    </source>
</evidence>
<feature type="domain" description="Phospholipase/carboxylesterase/thioesterase" evidence="3">
    <location>
        <begin position="11"/>
        <end position="213"/>
    </location>
</feature>
<evidence type="ECO:0000256" key="2">
    <source>
        <dbReference type="ARBA" id="ARBA00022801"/>
    </source>
</evidence>
<dbReference type="Pfam" id="PF02230">
    <property type="entry name" value="Abhydrolase_2"/>
    <property type="match status" value="1"/>
</dbReference>
<protein>
    <submittedName>
        <fullName evidence="4">Phospholipase/carboxylesterase family protein</fullName>
        <ecNumber evidence="4">3.1.-.-</ecNumber>
    </submittedName>
</protein>
<evidence type="ECO:0000256" key="1">
    <source>
        <dbReference type="ARBA" id="ARBA00006499"/>
    </source>
</evidence>
<dbReference type="SUPFAM" id="SSF53474">
    <property type="entry name" value="alpha/beta-Hydrolases"/>
    <property type="match status" value="1"/>
</dbReference>
<dbReference type="InterPro" id="IPR003140">
    <property type="entry name" value="PLipase/COase/thioEstase"/>
</dbReference>
<reference evidence="4" key="1">
    <citation type="submission" date="2018-06" db="EMBL/GenBank/DDBJ databases">
        <authorList>
            <person name="Zhirakovskaya E."/>
        </authorList>
    </citation>
    <scope>NUCLEOTIDE SEQUENCE</scope>
</reference>
<dbReference type="EC" id="3.1.-.-" evidence="4"/>
<keyword evidence="2 4" id="KW-0378">Hydrolase</keyword>